<dbReference type="InterPro" id="IPR013320">
    <property type="entry name" value="ConA-like_dom_sf"/>
</dbReference>
<dbReference type="RefSeq" id="WP_161818625.1">
    <property type="nucleotide sequence ID" value="NZ_JAACJS010000012.1"/>
</dbReference>
<keyword evidence="2" id="KW-1015">Disulfide bond</keyword>
<dbReference type="Gene3D" id="2.160.20.10">
    <property type="entry name" value="Single-stranded right-handed beta-helix, Pectin lyase-like"/>
    <property type="match status" value="1"/>
</dbReference>
<dbReference type="SUPFAM" id="SSF51126">
    <property type="entry name" value="Pectin lyase-like"/>
    <property type="match status" value="1"/>
</dbReference>
<gene>
    <name evidence="5" type="ORF">GWC95_10350</name>
</gene>
<evidence type="ECO:0000256" key="2">
    <source>
        <dbReference type="ARBA" id="ARBA00023157"/>
    </source>
</evidence>
<name>A0ABW9ZWA1_9BACT</name>
<keyword evidence="1 3" id="KW-0732">Signal</keyword>
<dbReference type="EMBL" id="JAACJS010000012">
    <property type="protein sequence ID" value="NCI50323.1"/>
    <property type="molecule type" value="Genomic_DNA"/>
</dbReference>
<feature type="domain" description="LamG-like jellyroll fold" evidence="4">
    <location>
        <begin position="392"/>
        <end position="522"/>
    </location>
</feature>
<proteinExistence type="predicted"/>
<dbReference type="Pfam" id="PF13385">
    <property type="entry name" value="Laminin_G_3"/>
    <property type="match status" value="1"/>
</dbReference>
<protein>
    <submittedName>
        <fullName evidence="5">T9SS type A sorting domain-containing protein</fullName>
    </submittedName>
</protein>
<dbReference type="InterPro" id="IPR006626">
    <property type="entry name" value="PbH1"/>
</dbReference>
<accession>A0ABW9ZWA1</accession>
<dbReference type="SUPFAM" id="SSF49899">
    <property type="entry name" value="Concanavalin A-like lectins/glucanases"/>
    <property type="match status" value="1"/>
</dbReference>
<feature type="signal peptide" evidence="3">
    <location>
        <begin position="1"/>
        <end position="27"/>
    </location>
</feature>
<dbReference type="Proteomes" id="UP000753802">
    <property type="component" value="Unassembled WGS sequence"/>
</dbReference>
<dbReference type="InterPro" id="IPR006558">
    <property type="entry name" value="LamG-like"/>
</dbReference>
<dbReference type="InterPro" id="IPR011050">
    <property type="entry name" value="Pectin_lyase_fold/virulence"/>
</dbReference>
<reference evidence="5 6" key="1">
    <citation type="submission" date="2020-01" db="EMBL/GenBank/DDBJ databases">
        <title>Genome analysis.</title>
        <authorList>
            <person name="Wu S."/>
            <person name="Wang G."/>
        </authorList>
    </citation>
    <scope>NUCLEOTIDE SEQUENCE [LARGE SCALE GENOMIC DNA]</scope>
    <source>
        <strain evidence="5 6">SYL130</strain>
    </source>
</reference>
<evidence type="ECO:0000256" key="3">
    <source>
        <dbReference type="SAM" id="SignalP"/>
    </source>
</evidence>
<dbReference type="NCBIfam" id="TIGR04183">
    <property type="entry name" value="Por_Secre_tail"/>
    <property type="match status" value="1"/>
</dbReference>
<organism evidence="5 6">
    <name type="scientific">Sediminibacterium roseum</name>
    <dbReference type="NCBI Taxonomy" id="1978412"/>
    <lineage>
        <taxon>Bacteria</taxon>
        <taxon>Pseudomonadati</taxon>
        <taxon>Bacteroidota</taxon>
        <taxon>Chitinophagia</taxon>
        <taxon>Chitinophagales</taxon>
        <taxon>Chitinophagaceae</taxon>
        <taxon>Sediminibacterium</taxon>
    </lineage>
</organism>
<dbReference type="Gene3D" id="2.60.120.200">
    <property type="match status" value="1"/>
</dbReference>
<dbReference type="InterPro" id="IPR039448">
    <property type="entry name" value="Beta_helix"/>
</dbReference>
<evidence type="ECO:0000256" key="1">
    <source>
        <dbReference type="ARBA" id="ARBA00022729"/>
    </source>
</evidence>
<dbReference type="SMART" id="SM00710">
    <property type="entry name" value="PbH1"/>
    <property type="match status" value="7"/>
</dbReference>
<comment type="caution">
    <text evidence="5">The sequence shown here is derived from an EMBL/GenBank/DDBJ whole genome shotgun (WGS) entry which is preliminary data.</text>
</comment>
<evidence type="ECO:0000259" key="4">
    <source>
        <dbReference type="SMART" id="SM00560"/>
    </source>
</evidence>
<sequence>MKKPFLLRKAWVLLFALLALSHAGLRAQVCLTYATDTSTIVRISQNGGVIDGKRIMSSSSYGIQLISCSNMIIRNCIIGPTAYIGLSMWSCTNITIENCIFFDNPSSIKAEASSGIKVNGNQFMNAQNPPAGYGSFVQFSDNSGSGAEIKNNVGENIAGNSVAEDMINIMNSYFSALSPLVISGNKLRGGTSVSGGGINVGDDYNSGLQNTGNVIVTNNKLVDPGQYGIAISGGSNITFDGNQIYARHQIFTNVGIGIWDFYGRSGCANNTVINNDVNYTGNTSFLSNIPYYNPFWTDNSCGTNYPNRATDNNLTASIDETILPERLLCPFPVAYLKFESNLNDYCGSGLNATAYGTAAVVCDDYRKAAWFNGTSSDVMTLPKSPWLKPSTQMITVSAWIKPDAVSNIQGFVRSQDADGWSDGWRCILNNSDFRPSVMTDNGRAEVVCGGITANAWNHVVFTYDGKKMKGYVNGVLIATDNTPGNIIYTGSANLAIGGSEGTTNFGGKIAEVKILYGAMSDSEVAADYNSSKDMFDGAALAAALNIQAEYNNNGQSKFLAATDFILANQSGYISGTSTTGSTYLWQVLSGSPTYFSSIGPTAFLSIPDGNSVNLRLTAYTGACSWASYRDYTIYANMFEPFSIKLLPGKNEVLVSKVAQEGNMFNNGSGLLPGGLNRSLFDKGPYTVQVINLLGQVIKTGTLTNGQLTLNINHAITGVYIVRVMRKSQTVYTTKVFKP</sequence>
<feature type="chain" id="PRO_5045813821" evidence="3">
    <location>
        <begin position="28"/>
        <end position="738"/>
    </location>
</feature>
<dbReference type="InterPro" id="IPR012334">
    <property type="entry name" value="Pectin_lyas_fold"/>
</dbReference>
<evidence type="ECO:0000313" key="6">
    <source>
        <dbReference type="Proteomes" id="UP000753802"/>
    </source>
</evidence>
<keyword evidence="6" id="KW-1185">Reference proteome</keyword>
<dbReference type="SMART" id="SM00560">
    <property type="entry name" value="LamGL"/>
    <property type="match status" value="1"/>
</dbReference>
<dbReference type="Pfam" id="PF13229">
    <property type="entry name" value="Beta_helix"/>
    <property type="match status" value="1"/>
</dbReference>
<dbReference type="InterPro" id="IPR026444">
    <property type="entry name" value="Secre_tail"/>
</dbReference>
<evidence type="ECO:0000313" key="5">
    <source>
        <dbReference type="EMBL" id="NCI50323.1"/>
    </source>
</evidence>